<accession>K6ZC04</accession>
<protein>
    <submittedName>
        <fullName evidence="10">EmrB/QacA family drug resistance transporter</fullName>
    </submittedName>
</protein>
<evidence type="ECO:0000256" key="5">
    <source>
        <dbReference type="ARBA" id="ARBA00022692"/>
    </source>
</evidence>
<feature type="transmembrane region" description="Helical" evidence="8">
    <location>
        <begin position="201"/>
        <end position="217"/>
    </location>
</feature>
<dbReference type="PANTHER" id="PTHR42718">
    <property type="entry name" value="MAJOR FACILITATOR SUPERFAMILY MULTIDRUG TRANSPORTER MFSC"/>
    <property type="match status" value="1"/>
</dbReference>
<keyword evidence="5 8" id="KW-0812">Transmembrane</keyword>
<dbReference type="eggNOG" id="COG2814">
    <property type="taxonomic scope" value="Bacteria"/>
</dbReference>
<feature type="transmembrane region" description="Helical" evidence="8">
    <location>
        <begin position="53"/>
        <end position="73"/>
    </location>
</feature>
<proteinExistence type="inferred from homology"/>
<organism evidence="10 11">
    <name type="scientific">Paraglaciecola arctica BSs20135</name>
    <dbReference type="NCBI Taxonomy" id="493475"/>
    <lineage>
        <taxon>Bacteria</taxon>
        <taxon>Pseudomonadati</taxon>
        <taxon>Pseudomonadota</taxon>
        <taxon>Gammaproteobacteria</taxon>
        <taxon>Alteromonadales</taxon>
        <taxon>Alteromonadaceae</taxon>
        <taxon>Paraglaciecola</taxon>
    </lineage>
</organism>
<dbReference type="InterPro" id="IPR004638">
    <property type="entry name" value="EmrB-like"/>
</dbReference>
<dbReference type="InterPro" id="IPR036259">
    <property type="entry name" value="MFS_trans_sf"/>
</dbReference>
<dbReference type="Proteomes" id="UP000006327">
    <property type="component" value="Unassembled WGS sequence"/>
</dbReference>
<feature type="transmembrane region" description="Helical" evidence="8">
    <location>
        <begin position="229"/>
        <end position="251"/>
    </location>
</feature>
<feature type="transmembrane region" description="Helical" evidence="8">
    <location>
        <begin position="106"/>
        <end position="126"/>
    </location>
</feature>
<dbReference type="RefSeq" id="WP_007623412.1">
    <property type="nucleotide sequence ID" value="NZ_BAEO01000058.1"/>
</dbReference>
<feature type="transmembrane region" description="Helical" evidence="8">
    <location>
        <begin position="80"/>
        <end position="100"/>
    </location>
</feature>
<dbReference type="EMBL" id="BAEO01000058">
    <property type="protein sequence ID" value="GAC20955.1"/>
    <property type="molecule type" value="Genomic_DNA"/>
</dbReference>
<keyword evidence="6 8" id="KW-1133">Transmembrane helix</keyword>
<dbReference type="Pfam" id="PF07690">
    <property type="entry name" value="MFS_1"/>
    <property type="match status" value="1"/>
</dbReference>
<feature type="transmembrane region" description="Helical" evidence="8">
    <location>
        <begin position="12"/>
        <end position="33"/>
    </location>
</feature>
<reference evidence="10 11" key="1">
    <citation type="journal article" date="2017" name="Antonie Van Leeuwenhoek">
        <title>Rhizobium rhizosphaerae sp. nov., a novel species isolated from rice rhizosphere.</title>
        <authorList>
            <person name="Zhao J.J."/>
            <person name="Zhang J."/>
            <person name="Zhang R.J."/>
            <person name="Zhang C.W."/>
            <person name="Yin H.Q."/>
            <person name="Zhang X.X."/>
        </authorList>
    </citation>
    <scope>NUCLEOTIDE SEQUENCE [LARGE SCALE GENOMIC DNA]</scope>
    <source>
        <strain evidence="10 11">BSs20135</strain>
    </source>
</reference>
<dbReference type="NCBIfam" id="TIGR00711">
    <property type="entry name" value="efflux_EmrB"/>
    <property type="match status" value="1"/>
</dbReference>
<evidence type="ECO:0000256" key="3">
    <source>
        <dbReference type="ARBA" id="ARBA00022448"/>
    </source>
</evidence>
<evidence type="ECO:0000256" key="2">
    <source>
        <dbReference type="ARBA" id="ARBA00008537"/>
    </source>
</evidence>
<comment type="similarity">
    <text evidence="2">Belongs to the major facilitator superfamily. EmrB family.</text>
</comment>
<dbReference type="GO" id="GO:0022857">
    <property type="term" value="F:transmembrane transporter activity"/>
    <property type="evidence" value="ECO:0007669"/>
    <property type="project" value="InterPro"/>
</dbReference>
<evidence type="ECO:0000313" key="11">
    <source>
        <dbReference type="Proteomes" id="UP000006327"/>
    </source>
</evidence>
<dbReference type="InterPro" id="IPR020846">
    <property type="entry name" value="MFS_dom"/>
</dbReference>
<feature type="transmembrane region" description="Helical" evidence="8">
    <location>
        <begin position="369"/>
        <end position="387"/>
    </location>
</feature>
<evidence type="ECO:0000256" key="8">
    <source>
        <dbReference type="SAM" id="Phobius"/>
    </source>
</evidence>
<feature type="transmembrane region" description="Helical" evidence="8">
    <location>
        <begin position="138"/>
        <end position="161"/>
    </location>
</feature>
<evidence type="ECO:0000256" key="7">
    <source>
        <dbReference type="ARBA" id="ARBA00023136"/>
    </source>
</evidence>
<keyword evidence="4" id="KW-1003">Cell membrane</keyword>
<comment type="subcellular location">
    <subcellularLocation>
        <location evidence="1">Cell membrane</location>
        <topology evidence="1">Multi-pass membrane protein</topology>
    </subcellularLocation>
</comment>
<sequence>MTDKSDMPPIAHRIGFIAIMVGMFMAILDIQIVASSLNEIQAGVSATPDEISWVQTAYLIAEVIMIPLSGMLTRWLSTRLTFVLSCAAFTLASIGCAMAQTIDQLIVLRAIQGFVGGAMIPIAYALGFRLFPPRMMGLIQAVIGMIATTAPSIGPTLGGYITLSLSWHWLFLMNVVPGVIACVVVWFYLHIDEPDFSLFKKIDFTGLLFLALFLGPLEFVLEEGPGEDWFASTEIIFFSLLSAISAIAFFWRALTVDFPIVDLKVFKDRNFALGTILGFIIGIALYGLVYLMPLFFGTVRMFNSLQIGEIMFVTGATMFLTAPVVGKLSDKIDVRYMLTFGLFMVGLGAIMNSTLTTESGYEQFFLPQIVRGIGLLMCILTATRLAMGTLPDHEISNAAGLFNVMRNLGGAVGLATMDTIRDVRFDYHWTQLIHSVDTTRDVVVQQLYQSQMQLTGMVSDPAAAAIKQMAQRVMRQARVLSFNDLFLLLGVLYLCAVPLMLFMRKPQPAEGAKAEH</sequence>
<keyword evidence="3" id="KW-0813">Transport</keyword>
<dbReference type="GO" id="GO:0005886">
    <property type="term" value="C:plasma membrane"/>
    <property type="evidence" value="ECO:0007669"/>
    <property type="project" value="UniProtKB-SubCell"/>
</dbReference>
<dbReference type="InterPro" id="IPR011701">
    <property type="entry name" value="MFS"/>
</dbReference>
<dbReference type="Gene3D" id="1.20.1720.10">
    <property type="entry name" value="Multidrug resistance protein D"/>
    <property type="match status" value="1"/>
</dbReference>
<dbReference type="CDD" id="cd17503">
    <property type="entry name" value="MFS_LmrB_MDR_like"/>
    <property type="match status" value="1"/>
</dbReference>
<dbReference type="PANTHER" id="PTHR42718:SF9">
    <property type="entry name" value="MAJOR FACILITATOR SUPERFAMILY MULTIDRUG TRANSPORTER MFSC"/>
    <property type="match status" value="1"/>
</dbReference>
<dbReference type="Gene3D" id="1.20.1250.20">
    <property type="entry name" value="MFS general substrate transporter like domains"/>
    <property type="match status" value="1"/>
</dbReference>
<evidence type="ECO:0000259" key="9">
    <source>
        <dbReference type="PROSITE" id="PS50850"/>
    </source>
</evidence>
<evidence type="ECO:0000256" key="6">
    <source>
        <dbReference type="ARBA" id="ARBA00022989"/>
    </source>
</evidence>
<name>K6ZC04_9ALTE</name>
<feature type="transmembrane region" description="Helical" evidence="8">
    <location>
        <begin position="271"/>
        <end position="292"/>
    </location>
</feature>
<feature type="transmembrane region" description="Helical" evidence="8">
    <location>
        <begin position="485"/>
        <end position="503"/>
    </location>
</feature>
<dbReference type="SUPFAM" id="SSF103473">
    <property type="entry name" value="MFS general substrate transporter"/>
    <property type="match status" value="1"/>
</dbReference>
<comment type="caution">
    <text evidence="10">The sequence shown here is derived from an EMBL/GenBank/DDBJ whole genome shotgun (WGS) entry which is preliminary data.</text>
</comment>
<feature type="transmembrane region" description="Helical" evidence="8">
    <location>
        <begin position="167"/>
        <end position="189"/>
    </location>
</feature>
<evidence type="ECO:0000256" key="4">
    <source>
        <dbReference type="ARBA" id="ARBA00022475"/>
    </source>
</evidence>
<keyword evidence="7 8" id="KW-0472">Membrane</keyword>
<gene>
    <name evidence="10" type="ORF">GARC_4008</name>
</gene>
<feature type="transmembrane region" description="Helical" evidence="8">
    <location>
        <begin position="337"/>
        <end position="357"/>
    </location>
</feature>
<dbReference type="AlphaFoldDB" id="K6ZC04"/>
<feature type="transmembrane region" description="Helical" evidence="8">
    <location>
        <begin position="304"/>
        <end position="325"/>
    </location>
</feature>
<feature type="domain" description="Major facilitator superfamily (MFS) profile" evidence="9">
    <location>
        <begin position="15"/>
        <end position="508"/>
    </location>
</feature>
<dbReference type="STRING" id="493475.GARC_4008"/>
<evidence type="ECO:0000313" key="10">
    <source>
        <dbReference type="EMBL" id="GAC20955.1"/>
    </source>
</evidence>
<evidence type="ECO:0000256" key="1">
    <source>
        <dbReference type="ARBA" id="ARBA00004651"/>
    </source>
</evidence>
<dbReference type="PROSITE" id="PS50850">
    <property type="entry name" value="MFS"/>
    <property type="match status" value="1"/>
</dbReference>
<dbReference type="OrthoDB" id="9812221at2"/>
<keyword evidence="11" id="KW-1185">Reference proteome</keyword>